<evidence type="ECO:0000313" key="6">
    <source>
        <dbReference type="EMBL" id="RHG14944.1"/>
    </source>
</evidence>
<evidence type="ECO:0000313" key="10">
    <source>
        <dbReference type="Proteomes" id="UP000284024"/>
    </source>
</evidence>
<dbReference type="Proteomes" id="UP000284267">
    <property type="component" value="Unassembled WGS sequence"/>
</dbReference>
<evidence type="ECO:0000259" key="4">
    <source>
        <dbReference type="Pfam" id="PF00248"/>
    </source>
</evidence>
<dbReference type="Proteomes" id="UP000095409">
    <property type="component" value="Unassembled WGS sequence"/>
</dbReference>
<dbReference type="EMBL" id="QROE01000010">
    <property type="protein sequence ID" value="RHK92427.1"/>
    <property type="molecule type" value="Genomic_DNA"/>
</dbReference>
<reference evidence="10 11" key="2">
    <citation type="submission" date="2018-08" db="EMBL/GenBank/DDBJ databases">
        <title>A genome reference for cultivated species of the human gut microbiota.</title>
        <authorList>
            <person name="Zou Y."/>
            <person name="Xue W."/>
            <person name="Luo G."/>
        </authorList>
    </citation>
    <scope>NUCLEOTIDE SEQUENCE [LARGE SCALE GENOMIC DNA]</scope>
    <source>
        <strain evidence="8 12">AF39-4</strain>
        <strain evidence="7 10">AM18-2AC</strain>
        <strain evidence="6 11">AM22-9LB</strain>
    </source>
</reference>
<dbReference type="GO" id="GO:0051596">
    <property type="term" value="P:methylglyoxal catabolic process"/>
    <property type="evidence" value="ECO:0007669"/>
    <property type="project" value="TreeGrafter"/>
</dbReference>
<dbReference type="Pfam" id="PF00248">
    <property type="entry name" value="Aldo_ket_red"/>
    <property type="match status" value="1"/>
</dbReference>
<reference evidence="5 9" key="1">
    <citation type="submission" date="2015-09" db="EMBL/GenBank/DDBJ databases">
        <authorList>
            <consortium name="Pathogen Informatics"/>
        </authorList>
    </citation>
    <scope>NUCLEOTIDE SEQUENCE [LARGE SCALE GENOMIC DNA]</scope>
    <source>
        <strain evidence="5 9">2789STDY5608837</strain>
    </source>
</reference>
<keyword evidence="3" id="KW-0560">Oxidoreductase</keyword>
<evidence type="ECO:0000256" key="2">
    <source>
        <dbReference type="ARBA" id="ARBA00022857"/>
    </source>
</evidence>
<dbReference type="EMBL" id="QRJH01000009">
    <property type="protein sequence ID" value="RHH16273.1"/>
    <property type="molecule type" value="Genomic_DNA"/>
</dbReference>
<dbReference type="GO" id="GO:0016491">
    <property type="term" value="F:oxidoreductase activity"/>
    <property type="evidence" value="ECO:0007669"/>
    <property type="project" value="UniProtKB-KW"/>
</dbReference>
<gene>
    <name evidence="5" type="primary">yghZ</name>
    <name evidence="8" type="ORF">DW040_16545</name>
    <name evidence="7" type="ORF">DW222_14935</name>
    <name evidence="6" type="ORF">DW272_15320</name>
    <name evidence="5" type="ORF">ERS852394_02828</name>
</gene>
<evidence type="ECO:0000313" key="7">
    <source>
        <dbReference type="EMBL" id="RHH16273.1"/>
    </source>
</evidence>
<evidence type="ECO:0000256" key="3">
    <source>
        <dbReference type="ARBA" id="ARBA00023002"/>
    </source>
</evidence>
<sequence length="330" mass="37207">MYTASKERYTTMEYDHCGNSGLMLPKVSLGLWHNFGDTANFENMRKLCFTAFDSGITQFDLANNYGPEPGSAEKNFGRILKEDLGVYRDELIITTKAGYEMWDGPYGNWGSRKYLLASLDQSLKRMGLDYVDIFYHHRMDPDTPLEETMGALASAVQSGKAIYVGLSNYDGETLKKATAILKDLHCPFVINQNRYSIFDRTVEKNGLKKATAELQKGLITFSPLAQGQLTDRYLHGIPEDSRIRTDGRFLKESTLDEHRLDQIRKLNELAAQRGEKLADMALAWLLQQKEVTSVLIGASKTQQILDNIKAISSAPLTEEELKLIDEISLN</sequence>
<dbReference type="InterPro" id="IPR036812">
    <property type="entry name" value="NAD(P)_OxRdtase_dom_sf"/>
</dbReference>
<dbReference type="RefSeq" id="WP_005423269.1">
    <property type="nucleotide sequence ID" value="NZ_CABJDZ010000010.1"/>
</dbReference>
<dbReference type="CDD" id="cd19089">
    <property type="entry name" value="AKR_AKR14A1_2"/>
    <property type="match status" value="1"/>
</dbReference>
<dbReference type="PANTHER" id="PTHR43150:SF4">
    <property type="entry name" value="L-GLYCERALDEHYDE 3-PHOSPHATE REDUCTASE"/>
    <property type="match status" value="1"/>
</dbReference>
<proteinExistence type="inferred from homology"/>
<accession>A0A174H8M2</accession>
<name>A0A174H8M2_9FIRM</name>
<dbReference type="Proteomes" id="UP000284220">
    <property type="component" value="Unassembled WGS sequence"/>
</dbReference>
<dbReference type="Proteomes" id="UP000284024">
    <property type="component" value="Unassembled WGS sequence"/>
</dbReference>
<dbReference type="EMBL" id="QRHZ01000011">
    <property type="protein sequence ID" value="RHG14944.1"/>
    <property type="molecule type" value="Genomic_DNA"/>
</dbReference>
<dbReference type="PANTHER" id="PTHR43150">
    <property type="entry name" value="HYPERKINETIC, ISOFORM M"/>
    <property type="match status" value="1"/>
</dbReference>
<evidence type="ECO:0000313" key="5">
    <source>
        <dbReference type="EMBL" id="CUO71292.1"/>
    </source>
</evidence>
<dbReference type="AlphaFoldDB" id="A0A174H8M2"/>
<feature type="domain" description="NADP-dependent oxidoreductase" evidence="4">
    <location>
        <begin position="27"/>
        <end position="327"/>
    </location>
</feature>
<evidence type="ECO:0000313" key="12">
    <source>
        <dbReference type="Proteomes" id="UP000284267"/>
    </source>
</evidence>
<dbReference type="EMBL" id="CYZD01000020">
    <property type="protein sequence ID" value="CUO71292.1"/>
    <property type="molecule type" value="Genomic_DNA"/>
</dbReference>
<dbReference type="InterPro" id="IPR023210">
    <property type="entry name" value="NADP_OxRdtase_dom"/>
</dbReference>
<keyword evidence="2" id="KW-0521">NADP</keyword>
<protein>
    <submittedName>
        <fullName evidence="5">L-glyceraldehyde 3-phosphate reductase</fullName>
    </submittedName>
</protein>
<comment type="similarity">
    <text evidence="1">Belongs to the shaker potassium channel beta subunit family.</text>
</comment>
<dbReference type="Gene3D" id="3.20.20.100">
    <property type="entry name" value="NADP-dependent oxidoreductase domain"/>
    <property type="match status" value="1"/>
</dbReference>
<evidence type="ECO:0000256" key="1">
    <source>
        <dbReference type="ARBA" id="ARBA00006515"/>
    </source>
</evidence>
<evidence type="ECO:0000313" key="8">
    <source>
        <dbReference type="EMBL" id="RHK92427.1"/>
    </source>
</evidence>
<organism evidence="5 9">
    <name type="scientific">Blautia obeum</name>
    <dbReference type="NCBI Taxonomy" id="40520"/>
    <lineage>
        <taxon>Bacteria</taxon>
        <taxon>Bacillati</taxon>
        <taxon>Bacillota</taxon>
        <taxon>Clostridia</taxon>
        <taxon>Lachnospirales</taxon>
        <taxon>Lachnospiraceae</taxon>
        <taxon>Blautia</taxon>
    </lineage>
</organism>
<dbReference type="GeneID" id="79805460"/>
<evidence type="ECO:0000313" key="9">
    <source>
        <dbReference type="Proteomes" id="UP000095409"/>
    </source>
</evidence>
<dbReference type="InterPro" id="IPR005399">
    <property type="entry name" value="K_chnl_volt-dep_bsu_KCNAB-rel"/>
</dbReference>
<evidence type="ECO:0000313" key="11">
    <source>
        <dbReference type="Proteomes" id="UP000284220"/>
    </source>
</evidence>
<dbReference type="SUPFAM" id="SSF51430">
    <property type="entry name" value="NAD(P)-linked oxidoreductase"/>
    <property type="match status" value="1"/>
</dbReference>